<feature type="transmembrane region" description="Helical" evidence="2">
    <location>
        <begin position="44"/>
        <end position="66"/>
    </location>
</feature>
<evidence type="ECO:0000256" key="2">
    <source>
        <dbReference type="SAM" id="Phobius"/>
    </source>
</evidence>
<evidence type="ECO:0000313" key="4">
    <source>
        <dbReference type="Proteomes" id="UP000235392"/>
    </source>
</evidence>
<evidence type="ECO:0000256" key="1">
    <source>
        <dbReference type="SAM" id="MobiDB-lite"/>
    </source>
</evidence>
<sequence>MASYNALFYCAATRVWRTLSAIPLVPVQLTPHGTSLLSNGVPPFWFNTLVVLLYISFPVVTLPLSLKMCKDAGNLGEKVFILMPNLKLLIAQQQGSPTSALPKFLLDQFEIQLESIHQVLLDVNHQWRIACGVYLSYTLSLFVLFVYASVRLYSTLTVQLRILTQARRRFARMASVGMISVEDDMTFDCTSQSIRSSKMYRTVVKSIRRLKAAIWIQCHAESELLEFWDWLDASSENAELERKAKMSFRYRTAVLWQSFSSGIIFMAFVVLTACLAFNAFGVPNRTSGTQAALITLEWSGWAWSVPGSVLALVTCGVAFAPHPASKATTQLPSSLRRQSPKENRFKTELSRTSTESDVVNLRPFGVSDTETRQESTPATTITGEIKKLGGNIWRKLWTSRTSPASQVSQIKRKVSCFSFSADEKSREQVVNQIPPGHGIDMPNQTAQGTPINHDHRFDSGNGLFPADQITSDINIIKSLRHQDA</sequence>
<dbReference type="EMBL" id="PGCI01000848">
    <property type="protein sequence ID" value="PLW13565.1"/>
    <property type="molecule type" value="Genomic_DNA"/>
</dbReference>
<keyword evidence="2" id="KW-1133">Transmembrane helix</keyword>
<accession>A0A2N5SJZ7</accession>
<name>A0A2N5SJZ7_9BASI</name>
<organism evidence="3 4">
    <name type="scientific">Puccinia coronata f. sp. avenae</name>
    <dbReference type="NCBI Taxonomy" id="200324"/>
    <lineage>
        <taxon>Eukaryota</taxon>
        <taxon>Fungi</taxon>
        <taxon>Dikarya</taxon>
        <taxon>Basidiomycota</taxon>
        <taxon>Pucciniomycotina</taxon>
        <taxon>Pucciniomycetes</taxon>
        <taxon>Pucciniales</taxon>
        <taxon>Pucciniaceae</taxon>
        <taxon>Puccinia</taxon>
    </lineage>
</organism>
<comment type="caution">
    <text evidence="3">The sequence shown here is derived from an EMBL/GenBank/DDBJ whole genome shotgun (WGS) entry which is preliminary data.</text>
</comment>
<feature type="region of interest" description="Disordered" evidence="1">
    <location>
        <begin position="325"/>
        <end position="352"/>
    </location>
</feature>
<keyword evidence="2" id="KW-0472">Membrane</keyword>
<reference evidence="3 4" key="1">
    <citation type="submission" date="2017-11" db="EMBL/GenBank/DDBJ databases">
        <title>De novo assembly and phasing of dikaryotic genomes from two isolates of Puccinia coronata f. sp. avenae, the causal agent of oat crown rust.</title>
        <authorList>
            <person name="Miller M.E."/>
            <person name="Zhang Y."/>
            <person name="Omidvar V."/>
            <person name="Sperschneider J."/>
            <person name="Schwessinger B."/>
            <person name="Raley C."/>
            <person name="Palmer J.M."/>
            <person name="Garnica D."/>
            <person name="Upadhyaya N."/>
            <person name="Rathjen J."/>
            <person name="Taylor J.M."/>
            <person name="Park R.F."/>
            <person name="Dodds P.N."/>
            <person name="Hirsch C.D."/>
            <person name="Kianian S.F."/>
            <person name="Figueroa M."/>
        </authorList>
    </citation>
    <scope>NUCLEOTIDE SEQUENCE [LARGE SCALE GENOMIC DNA]</scope>
    <source>
        <strain evidence="3">12SD80</strain>
    </source>
</reference>
<feature type="compositionally biased region" description="Polar residues" evidence="1">
    <location>
        <begin position="326"/>
        <end position="337"/>
    </location>
</feature>
<evidence type="ECO:0000313" key="3">
    <source>
        <dbReference type="EMBL" id="PLW13565.1"/>
    </source>
</evidence>
<feature type="transmembrane region" description="Helical" evidence="2">
    <location>
        <begin position="253"/>
        <end position="280"/>
    </location>
</feature>
<feature type="transmembrane region" description="Helical" evidence="2">
    <location>
        <begin position="300"/>
        <end position="320"/>
    </location>
</feature>
<feature type="compositionally biased region" description="Basic and acidic residues" evidence="1">
    <location>
        <begin position="339"/>
        <end position="349"/>
    </location>
</feature>
<dbReference type="Proteomes" id="UP000235392">
    <property type="component" value="Unassembled WGS sequence"/>
</dbReference>
<protein>
    <submittedName>
        <fullName evidence="3">Uncharacterized protein</fullName>
    </submittedName>
</protein>
<proteinExistence type="predicted"/>
<dbReference type="AlphaFoldDB" id="A0A2N5SJZ7"/>
<keyword evidence="2" id="KW-0812">Transmembrane</keyword>
<gene>
    <name evidence="3" type="ORF">PCASD_22834</name>
</gene>